<dbReference type="AlphaFoldDB" id="A0A0A9CSR8"/>
<reference evidence="2" key="2">
    <citation type="journal article" date="2015" name="Data Brief">
        <title>Shoot transcriptome of the giant reed, Arundo donax.</title>
        <authorList>
            <person name="Barrero R.A."/>
            <person name="Guerrero F.D."/>
            <person name="Moolhuijzen P."/>
            <person name="Goolsby J.A."/>
            <person name="Tidwell J."/>
            <person name="Bellgard S.E."/>
            <person name="Bellgard M.I."/>
        </authorList>
    </citation>
    <scope>NUCLEOTIDE SEQUENCE</scope>
    <source>
        <tissue evidence="2">Shoot tissue taken approximately 20 cm above the soil surface</tissue>
    </source>
</reference>
<sequence length="270" mass="29217">MQIPDDATLFVIASAEGISKSLQQKHFILILEVDAITPCHSHGLHLSGLALRRAAGRRGEPLAAVSGSRQVVLGALQRAHELHEQRPVARREELRPHPLVRELARPGALGGQQRTPEPRRAAAVARQGERHALRGEARAVLRAGVLDAGHELRRVARTGGVGLRLRAGRDRRARAPREHLGDGAVPSVEPGGGLRGARPVQERHLGGQVDGLASERHGRRRQDAVTVRQELRRVPGQEEAPVRGLPRAAGLPEESGGLRRLVVPRPVVRA</sequence>
<feature type="region of interest" description="Disordered" evidence="1">
    <location>
        <begin position="169"/>
        <end position="199"/>
    </location>
</feature>
<organism evidence="2">
    <name type="scientific">Arundo donax</name>
    <name type="common">Giant reed</name>
    <name type="synonym">Donax arundinaceus</name>
    <dbReference type="NCBI Taxonomy" id="35708"/>
    <lineage>
        <taxon>Eukaryota</taxon>
        <taxon>Viridiplantae</taxon>
        <taxon>Streptophyta</taxon>
        <taxon>Embryophyta</taxon>
        <taxon>Tracheophyta</taxon>
        <taxon>Spermatophyta</taxon>
        <taxon>Magnoliopsida</taxon>
        <taxon>Liliopsida</taxon>
        <taxon>Poales</taxon>
        <taxon>Poaceae</taxon>
        <taxon>PACMAD clade</taxon>
        <taxon>Arundinoideae</taxon>
        <taxon>Arundineae</taxon>
        <taxon>Arundo</taxon>
    </lineage>
</organism>
<feature type="region of interest" description="Disordered" evidence="1">
    <location>
        <begin position="215"/>
        <end position="257"/>
    </location>
</feature>
<evidence type="ECO:0000256" key="1">
    <source>
        <dbReference type="SAM" id="MobiDB-lite"/>
    </source>
</evidence>
<reference evidence="2" key="1">
    <citation type="submission" date="2014-09" db="EMBL/GenBank/DDBJ databases">
        <authorList>
            <person name="Magalhaes I.L.F."/>
            <person name="Oliveira U."/>
            <person name="Santos F.R."/>
            <person name="Vidigal T.H.D.A."/>
            <person name="Brescovit A.D."/>
            <person name="Santos A.J."/>
        </authorList>
    </citation>
    <scope>NUCLEOTIDE SEQUENCE</scope>
    <source>
        <tissue evidence="2">Shoot tissue taken approximately 20 cm above the soil surface</tissue>
    </source>
</reference>
<name>A0A0A9CSR8_ARUDO</name>
<dbReference type="EMBL" id="GBRH01218506">
    <property type="protein sequence ID" value="JAD79389.1"/>
    <property type="molecule type" value="Transcribed_RNA"/>
</dbReference>
<accession>A0A0A9CSR8</accession>
<protein>
    <submittedName>
        <fullName evidence="2">Uncharacterized protein</fullName>
    </submittedName>
</protein>
<feature type="compositionally biased region" description="Basic and acidic residues" evidence="1">
    <location>
        <begin position="169"/>
        <end position="181"/>
    </location>
</feature>
<proteinExistence type="predicted"/>
<evidence type="ECO:0000313" key="2">
    <source>
        <dbReference type="EMBL" id="JAD79389.1"/>
    </source>
</evidence>